<evidence type="ECO:0000313" key="3">
    <source>
        <dbReference type="Proteomes" id="UP000799440"/>
    </source>
</evidence>
<feature type="chain" id="PRO_5025440721" description="BYS1 domain protein" evidence="1">
    <location>
        <begin position="20"/>
        <end position="164"/>
    </location>
</feature>
<dbReference type="Pfam" id="PF04681">
    <property type="entry name" value="Bys1"/>
    <property type="match status" value="1"/>
</dbReference>
<dbReference type="PANTHER" id="PTHR36195:SF4">
    <property type="entry name" value="DOMAIN PROTEIN, PUTATIVE (AFU_ORTHOLOGUE AFUA_5G01990)-RELATED"/>
    <property type="match status" value="1"/>
</dbReference>
<sequence>MQLTAIFTALAAILPLTKAQTYTGLFAIGNHCGSPIYMWTIADQVSDRITLLNSDPEYIHRNTMKSDGGGVAIAISKDPNGLYNGAPRLILAYTLDMRGPPGSGTIWYELNTENGSPFEGEKLLLAGDACPSIEWDDGKEPETQVLKYCNPVGVNMWLALCSSL</sequence>
<reference evidence="2" key="1">
    <citation type="journal article" date="2020" name="Stud. Mycol.">
        <title>101 Dothideomycetes genomes: a test case for predicting lifestyles and emergence of pathogens.</title>
        <authorList>
            <person name="Haridas S."/>
            <person name="Albert R."/>
            <person name="Binder M."/>
            <person name="Bloem J."/>
            <person name="Labutti K."/>
            <person name="Salamov A."/>
            <person name="Andreopoulos B."/>
            <person name="Baker S."/>
            <person name="Barry K."/>
            <person name="Bills G."/>
            <person name="Bluhm B."/>
            <person name="Cannon C."/>
            <person name="Castanera R."/>
            <person name="Culley D."/>
            <person name="Daum C."/>
            <person name="Ezra D."/>
            <person name="Gonzalez J."/>
            <person name="Henrissat B."/>
            <person name="Kuo A."/>
            <person name="Liang C."/>
            <person name="Lipzen A."/>
            <person name="Lutzoni F."/>
            <person name="Magnuson J."/>
            <person name="Mondo S."/>
            <person name="Nolan M."/>
            <person name="Ohm R."/>
            <person name="Pangilinan J."/>
            <person name="Park H.-J."/>
            <person name="Ramirez L."/>
            <person name="Alfaro M."/>
            <person name="Sun H."/>
            <person name="Tritt A."/>
            <person name="Yoshinaga Y."/>
            <person name="Zwiers L.-H."/>
            <person name="Turgeon B."/>
            <person name="Goodwin S."/>
            <person name="Spatafora J."/>
            <person name="Crous P."/>
            <person name="Grigoriev I."/>
        </authorList>
    </citation>
    <scope>NUCLEOTIDE SEQUENCE</scope>
    <source>
        <strain evidence="2">CBS 119925</strain>
    </source>
</reference>
<gene>
    <name evidence="2" type="ORF">M011DRAFT_465541</name>
</gene>
<proteinExistence type="predicted"/>
<name>A0A6A6VIB3_9PLEO</name>
<dbReference type="OrthoDB" id="3682664at2759"/>
<keyword evidence="1" id="KW-0732">Signal</keyword>
<evidence type="ECO:0000256" key="1">
    <source>
        <dbReference type="SAM" id="SignalP"/>
    </source>
</evidence>
<keyword evidence="3" id="KW-1185">Reference proteome</keyword>
<evidence type="ECO:0008006" key="4">
    <source>
        <dbReference type="Google" id="ProtNLM"/>
    </source>
</evidence>
<feature type="signal peptide" evidence="1">
    <location>
        <begin position="1"/>
        <end position="19"/>
    </location>
</feature>
<dbReference type="InterPro" id="IPR006771">
    <property type="entry name" value="CetA-like"/>
</dbReference>
<dbReference type="PANTHER" id="PTHR36195">
    <property type="entry name" value="DOMAIN PROTEIN, PUTATIVE (AFU_ORTHOLOGUE AFUA_5G01990)-RELATED-RELATED"/>
    <property type="match status" value="1"/>
</dbReference>
<dbReference type="EMBL" id="MU006565">
    <property type="protein sequence ID" value="KAF2749883.1"/>
    <property type="molecule type" value="Genomic_DNA"/>
</dbReference>
<evidence type="ECO:0000313" key="2">
    <source>
        <dbReference type="EMBL" id="KAF2749883.1"/>
    </source>
</evidence>
<dbReference type="AlphaFoldDB" id="A0A6A6VIB3"/>
<dbReference type="Proteomes" id="UP000799440">
    <property type="component" value="Unassembled WGS sequence"/>
</dbReference>
<organism evidence="2 3">
    <name type="scientific">Sporormia fimetaria CBS 119925</name>
    <dbReference type="NCBI Taxonomy" id="1340428"/>
    <lineage>
        <taxon>Eukaryota</taxon>
        <taxon>Fungi</taxon>
        <taxon>Dikarya</taxon>
        <taxon>Ascomycota</taxon>
        <taxon>Pezizomycotina</taxon>
        <taxon>Dothideomycetes</taxon>
        <taxon>Pleosporomycetidae</taxon>
        <taxon>Pleosporales</taxon>
        <taxon>Sporormiaceae</taxon>
        <taxon>Sporormia</taxon>
    </lineage>
</organism>
<protein>
    <recommendedName>
        <fullName evidence="4">BYS1 domain protein</fullName>
    </recommendedName>
</protein>
<accession>A0A6A6VIB3</accession>